<dbReference type="InterPro" id="IPR029043">
    <property type="entry name" value="GcvT/YgfZ_C"/>
</dbReference>
<evidence type="ECO:0000256" key="2">
    <source>
        <dbReference type="ARBA" id="ARBA00023002"/>
    </source>
</evidence>
<dbReference type="InterPro" id="IPR013977">
    <property type="entry name" value="GcvT_C"/>
</dbReference>
<dbReference type="SUPFAM" id="SSF51905">
    <property type="entry name" value="FAD/NAD(P)-binding domain"/>
    <property type="match status" value="1"/>
</dbReference>
<dbReference type="PRINTS" id="PR00368">
    <property type="entry name" value="FADPNR"/>
</dbReference>
<gene>
    <name evidence="7" type="ORF">H0I76_07080</name>
</gene>
<comment type="similarity">
    <text evidence="1">Belongs to the GcvT family.</text>
</comment>
<protein>
    <submittedName>
        <fullName evidence="7">Sarcosine oxidase subunit alpha family protein</fullName>
    </submittedName>
</protein>
<dbReference type="SUPFAM" id="SSF103025">
    <property type="entry name" value="Folate-binding domain"/>
    <property type="match status" value="1"/>
</dbReference>
<dbReference type="PANTHER" id="PTHR43757:SF2">
    <property type="entry name" value="AMINOMETHYLTRANSFERASE, MITOCHONDRIAL"/>
    <property type="match status" value="1"/>
</dbReference>
<dbReference type="Gene3D" id="3.10.20.440">
    <property type="entry name" value="2Fe-2S iron-sulphur cluster binding domain, sarcosine oxidase, alpha subunit, N-terminal domain"/>
    <property type="match status" value="1"/>
</dbReference>
<feature type="domain" description="GCVT N-terminal" evidence="4">
    <location>
        <begin position="632"/>
        <end position="903"/>
    </location>
</feature>
<dbReference type="InterPro" id="IPR042204">
    <property type="entry name" value="2Fe-2S-bd_N"/>
</dbReference>
<dbReference type="GO" id="GO:0046653">
    <property type="term" value="P:tetrahydrofolate metabolic process"/>
    <property type="evidence" value="ECO:0007669"/>
    <property type="project" value="InterPro"/>
</dbReference>
<feature type="domain" description="SoxA A3" evidence="6">
    <location>
        <begin position="534"/>
        <end position="615"/>
    </location>
</feature>
<dbReference type="InterPro" id="IPR006222">
    <property type="entry name" value="GCVT_N"/>
</dbReference>
<dbReference type="Pfam" id="PF17806">
    <property type="entry name" value="SO_alpha_A3"/>
    <property type="match status" value="1"/>
</dbReference>
<keyword evidence="8" id="KW-1185">Reference proteome</keyword>
<dbReference type="Gene3D" id="1.10.10.1100">
    <property type="entry name" value="BFD-like [2Fe-2S]-binding domain"/>
    <property type="match status" value="1"/>
</dbReference>
<dbReference type="PRINTS" id="PR00411">
    <property type="entry name" value="PNDRDTASEI"/>
</dbReference>
<name>A0A8J7M6W2_9RHOB</name>
<feature type="domain" description="Aminomethyltransferase C-terminal" evidence="5">
    <location>
        <begin position="923"/>
        <end position="1010"/>
    </location>
</feature>
<sequence length="1018" mass="109295">MAYRLAAGGRLIDRTRRVSFTFDGKTGEGFEGDTLASALLANDHVMVGRSFKYHRPRGIVASGAEEPNALVGLGAGPRYEPNQRATTTELFDGLAAESQNRWPSLKWDVGAVNAAIASIKPVFPAGFYYKTFLFPRAAWKHLYEPIIRRAAGLGRAPSEADPDTYEHFHAFCDVLVVGGGTAGLAAARAAAEAGAEVLLVEQTAFWGGRALAESDTMIGGMPAADWAVAEAEAMEAMPNVRMRTRTMASGLYDHGFGLLYERVSDHQPGRSGAPRHRLWKVRARQIVVATGAIERPLTFANNDLPGVMLAGAVRDYIRLWGVCPGRTAVVFANNDDAYRSAIALHEAGATVKAVVDVRPRADGALPAHVRGLGIDVREGMGIVKVDGGQRVEAVKIGRITASGQVGGALESLDVETVAMSGGWSPVVHLYSHCGGKLKWDDEHGMFRPAPERGAPLGSDGEVNTHCAGAANGEMSMAASLADAMRVGAEAAKSAGAKPAKRTRAPKPPKVEEPELAPPMAHWFTPSVGKYAHGSKHFVDFQNDVTAADVMLAAREGYESVEHTKRYTTLGMATDQGKTSNIAGLAILADQLGQPIEQVGTTTFRPPYTPISMGAITGPAKGVLFKPVRQSPMHEWHVQNGADFEPVGDWRRPFCFRRAGEDRHAAVEREVRNTRGAVSMLDASTLGKIIVKGPDAGKFLDLVYTNVMSSLAVGRCRYGLMCNENGFLFDDGVVVRLSEDSFLCHTTTGGADRVHGHLEEWLQTEWWDLEVYTANVTEQLAQIVVAGPNARKLLEAAGTDVDVSADALAFMAFAEGTLAGMPARIHRISFSGELSYEIATPARHGLELWNALLEAGKPLGVMPYGTEALHVMRAEKGFIMIGDETDGTVTPQDLGLGWAVSKKKADFIGKRAQERSDLVRPGRKQLVGLLTENPAERLPDGAHAVEEVKTPGEKMKTIGHVTSTYMSPTLGHSIAMALIEGGRARMGETLSFPLSGGKVMKATVVDPVFYDKEGARQNV</sequence>
<accession>A0A8J7M6W2</accession>
<evidence type="ECO:0000259" key="4">
    <source>
        <dbReference type="Pfam" id="PF01571"/>
    </source>
</evidence>
<dbReference type="InterPro" id="IPR041854">
    <property type="entry name" value="BFD-like_2Fe2S-bd_dom_sf"/>
</dbReference>
<evidence type="ECO:0000259" key="5">
    <source>
        <dbReference type="Pfam" id="PF08669"/>
    </source>
</evidence>
<evidence type="ECO:0000256" key="3">
    <source>
        <dbReference type="SAM" id="MobiDB-lite"/>
    </source>
</evidence>
<dbReference type="Pfam" id="PF01571">
    <property type="entry name" value="GCV_T"/>
    <property type="match status" value="1"/>
</dbReference>
<dbReference type="InterPro" id="IPR027266">
    <property type="entry name" value="TrmE/GcvT-like"/>
</dbReference>
<reference evidence="7" key="1">
    <citation type="submission" date="2020-12" db="EMBL/GenBank/DDBJ databases">
        <title>Bacterial taxonomy.</title>
        <authorList>
            <person name="Pan X."/>
        </authorList>
    </citation>
    <scope>NUCLEOTIDE SEQUENCE</scope>
    <source>
        <strain evidence="7">M0105</strain>
    </source>
</reference>
<evidence type="ECO:0000313" key="8">
    <source>
        <dbReference type="Proteomes" id="UP000655420"/>
    </source>
</evidence>
<dbReference type="InterPro" id="IPR028896">
    <property type="entry name" value="GcvT/YgfZ/DmdA"/>
</dbReference>
<dbReference type="InterPro" id="IPR036188">
    <property type="entry name" value="FAD/NAD-bd_sf"/>
</dbReference>
<dbReference type="Gene3D" id="3.50.50.60">
    <property type="entry name" value="FAD/NAD(P)-binding domain"/>
    <property type="match status" value="1"/>
</dbReference>
<dbReference type="InterPro" id="IPR041117">
    <property type="entry name" value="SoxA_A3"/>
</dbReference>
<evidence type="ECO:0000256" key="1">
    <source>
        <dbReference type="ARBA" id="ARBA00008609"/>
    </source>
</evidence>
<dbReference type="SUPFAM" id="SSF101790">
    <property type="entry name" value="Aminomethyltransferase beta-barrel domain"/>
    <property type="match status" value="1"/>
</dbReference>
<dbReference type="Pfam" id="PF08669">
    <property type="entry name" value="GCV_T_C"/>
    <property type="match status" value="1"/>
</dbReference>
<dbReference type="GO" id="GO:0008115">
    <property type="term" value="F:sarcosine oxidase activity"/>
    <property type="evidence" value="ECO:0007669"/>
    <property type="project" value="InterPro"/>
</dbReference>
<dbReference type="PANTHER" id="PTHR43757">
    <property type="entry name" value="AMINOMETHYLTRANSFERASE"/>
    <property type="match status" value="1"/>
</dbReference>
<evidence type="ECO:0000313" key="7">
    <source>
        <dbReference type="EMBL" id="MBK0398947.1"/>
    </source>
</evidence>
<dbReference type="InterPro" id="IPR006277">
    <property type="entry name" value="Sarcosine_oxidase_asu"/>
</dbReference>
<dbReference type="EMBL" id="JAEHHL010000002">
    <property type="protein sequence ID" value="MBK0398947.1"/>
    <property type="molecule type" value="Genomic_DNA"/>
</dbReference>
<feature type="region of interest" description="Disordered" evidence="3">
    <location>
        <begin position="491"/>
        <end position="514"/>
    </location>
</feature>
<keyword evidence="2" id="KW-0560">Oxidoreductase</keyword>
<organism evidence="7 8">
    <name type="scientific">Thermohalobaculum xanthum</name>
    <dbReference type="NCBI Taxonomy" id="2753746"/>
    <lineage>
        <taxon>Bacteria</taxon>
        <taxon>Pseudomonadati</taxon>
        <taxon>Pseudomonadota</taxon>
        <taxon>Alphaproteobacteria</taxon>
        <taxon>Rhodobacterales</taxon>
        <taxon>Paracoccaceae</taxon>
        <taxon>Thermohalobaculum</taxon>
    </lineage>
</organism>
<comment type="caution">
    <text evidence="7">The sequence shown here is derived from an EMBL/GenBank/DDBJ whole genome shotgun (WGS) entry which is preliminary data.</text>
</comment>
<dbReference type="NCBIfam" id="TIGR01372">
    <property type="entry name" value="soxA"/>
    <property type="match status" value="1"/>
</dbReference>
<proteinExistence type="inferred from homology"/>
<dbReference type="Proteomes" id="UP000655420">
    <property type="component" value="Unassembled WGS sequence"/>
</dbReference>
<evidence type="ECO:0000259" key="6">
    <source>
        <dbReference type="Pfam" id="PF17806"/>
    </source>
</evidence>
<dbReference type="Gene3D" id="3.30.1360.120">
    <property type="entry name" value="Probable tRNA modification gtpase trme, domain 1"/>
    <property type="match status" value="1"/>
</dbReference>
<dbReference type="Pfam" id="PF13510">
    <property type="entry name" value="Fer2_4"/>
    <property type="match status" value="1"/>
</dbReference>
<dbReference type="RefSeq" id="WP_200608697.1">
    <property type="nucleotide sequence ID" value="NZ_JAEHHL010000002.1"/>
</dbReference>
<dbReference type="Pfam" id="PF12831">
    <property type="entry name" value="FAD_oxidored"/>
    <property type="match status" value="1"/>
</dbReference>
<dbReference type="AlphaFoldDB" id="A0A8J7M6W2"/>
<dbReference type="PIRSF" id="PIRSF037980">
    <property type="entry name" value="SoxA"/>
    <property type="match status" value="1"/>
</dbReference>